<evidence type="ECO:0000313" key="1">
    <source>
        <dbReference type="EMBL" id="MBA0708874.1"/>
    </source>
</evidence>
<comment type="caution">
    <text evidence="1">The sequence shown here is derived from an EMBL/GenBank/DDBJ whole genome shotgun (WGS) entry which is preliminary data.</text>
</comment>
<proteinExistence type="predicted"/>
<reference evidence="1 2" key="1">
    <citation type="journal article" date="2019" name="Genome Biol. Evol.">
        <title>Insights into the evolution of the New World diploid cottons (Gossypium, subgenus Houzingenia) based on genome sequencing.</title>
        <authorList>
            <person name="Grover C.E."/>
            <person name="Arick M.A. 2nd"/>
            <person name="Thrash A."/>
            <person name="Conover J.L."/>
            <person name="Sanders W.S."/>
            <person name="Peterson D.G."/>
            <person name="Frelichowski J.E."/>
            <person name="Scheffler J.A."/>
            <person name="Scheffler B.E."/>
            <person name="Wendel J.F."/>
        </authorList>
    </citation>
    <scope>NUCLEOTIDE SEQUENCE [LARGE SCALE GENOMIC DNA]</scope>
    <source>
        <strain evidence="1">4</strain>
        <tissue evidence="1">Leaf</tissue>
    </source>
</reference>
<gene>
    <name evidence="1" type="ORF">Golax_023957</name>
</gene>
<feature type="non-terminal residue" evidence="1">
    <location>
        <position position="1"/>
    </location>
</feature>
<name>A0A7J8ZC02_9ROSI</name>
<dbReference type="Proteomes" id="UP000593574">
    <property type="component" value="Unassembled WGS sequence"/>
</dbReference>
<dbReference type="EMBL" id="JABEZV010000004">
    <property type="protein sequence ID" value="MBA0708874.1"/>
    <property type="molecule type" value="Genomic_DNA"/>
</dbReference>
<accession>A0A7J8ZC02</accession>
<protein>
    <submittedName>
        <fullName evidence="1">Uncharacterized protein</fullName>
    </submittedName>
</protein>
<evidence type="ECO:0000313" key="2">
    <source>
        <dbReference type="Proteomes" id="UP000593574"/>
    </source>
</evidence>
<sequence length="84" mass="9476">MVTTSHINPTFEGLIKIERVVLLENREKDTRDLKDWARDPKGFLFRAEEASTKLLECQVGMGFNAGVVCTIGDIQKEPKTLQVV</sequence>
<dbReference type="AlphaFoldDB" id="A0A7J8ZC02"/>
<keyword evidence="2" id="KW-1185">Reference proteome</keyword>
<organism evidence="1 2">
    <name type="scientific">Gossypium laxum</name>
    <dbReference type="NCBI Taxonomy" id="34288"/>
    <lineage>
        <taxon>Eukaryota</taxon>
        <taxon>Viridiplantae</taxon>
        <taxon>Streptophyta</taxon>
        <taxon>Embryophyta</taxon>
        <taxon>Tracheophyta</taxon>
        <taxon>Spermatophyta</taxon>
        <taxon>Magnoliopsida</taxon>
        <taxon>eudicotyledons</taxon>
        <taxon>Gunneridae</taxon>
        <taxon>Pentapetalae</taxon>
        <taxon>rosids</taxon>
        <taxon>malvids</taxon>
        <taxon>Malvales</taxon>
        <taxon>Malvaceae</taxon>
        <taxon>Malvoideae</taxon>
        <taxon>Gossypium</taxon>
    </lineage>
</organism>